<dbReference type="Proteomes" id="UP001157974">
    <property type="component" value="Unassembled WGS sequence"/>
</dbReference>
<dbReference type="EMBL" id="JAMWBK010000013">
    <property type="protein sequence ID" value="KAJ8900772.1"/>
    <property type="molecule type" value="Genomic_DNA"/>
</dbReference>
<sequence length="334" mass="35903">MGQDQSRPAEPQVAPVSGERVEIRPIRGGGNTPGAYGGPTVGGGQSLYPEVPVYQDQAPPYASNSAQGRPGDRPSSGRPILPVISHWKASPLFQLRVVPYEKSKREALKVGVDFDFFQGRAWSYIKYKLDDIRLGVRGAPLPDSAFASLGVLGSNTNLLVLSVGYNYRRHEPFITFKVKSRDVLRARVGGGSGAAVDSPAGLDYKFSINLSTTSRVKAVGSLDLPPQGVIIGGSLRDSAHLAVNHVSFKQKINKDFLLNGCVDVVRAVFSKISGAYRRPIDPDRNVYPSTQSQVGSGSASGYQPRRETGASPSRSPMGTTTTPTSQAEPRPYKY</sequence>
<proteinExistence type="predicted"/>
<evidence type="ECO:0000313" key="2">
    <source>
        <dbReference type="EMBL" id="KAJ8900772.1"/>
    </source>
</evidence>
<protein>
    <submittedName>
        <fullName evidence="2">Uncharacterized protein</fullName>
    </submittedName>
</protein>
<dbReference type="AlphaFoldDB" id="A0AAV8UHU1"/>
<feature type="region of interest" description="Disordered" evidence="1">
    <location>
        <begin position="1"/>
        <end position="80"/>
    </location>
</feature>
<gene>
    <name evidence="2" type="ORF">NDN08_000073</name>
</gene>
<evidence type="ECO:0000256" key="1">
    <source>
        <dbReference type="SAM" id="MobiDB-lite"/>
    </source>
</evidence>
<feature type="compositionally biased region" description="Gly residues" evidence="1">
    <location>
        <begin position="27"/>
        <end position="45"/>
    </location>
</feature>
<feature type="compositionally biased region" description="Polar residues" evidence="1">
    <location>
        <begin position="310"/>
        <end position="327"/>
    </location>
</feature>
<name>A0AAV8UHU1_9RHOD</name>
<keyword evidence="3" id="KW-1185">Reference proteome</keyword>
<comment type="caution">
    <text evidence="2">The sequence shown here is derived from an EMBL/GenBank/DDBJ whole genome shotgun (WGS) entry which is preliminary data.</text>
</comment>
<evidence type="ECO:0000313" key="3">
    <source>
        <dbReference type="Proteomes" id="UP001157974"/>
    </source>
</evidence>
<reference evidence="2 3" key="1">
    <citation type="journal article" date="2023" name="Nat. Commun.">
        <title>Origin of minicircular mitochondrial genomes in red algae.</title>
        <authorList>
            <person name="Lee Y."/>
            <person name="Cho C.H."/>
            <person name="Lee Y.M."/>
            <person name="Park S.I."/>
            <person name="Yang J.H."/>
            <person name="West J.A."/>
            <person name="Bhattacharya D."/>
            <person name="Yoon H.S."/>
        </authorList>
    </citation>
    <scope>NUCLEOTIDE SEQUENCE [LARGE SCALE GENOMIC DNA]</scope>
    <source>
        <strain evidence="2 3">CCMP1338</strain>
        <tissue evidence="2">Whole cell</tissue>
    </source>
</reference>
<organism evidence="2 3">
    <name type="scientific">Rhodosorus marinus</name>
    <dbReference type="NCBI Taxonomy" id="101924"/>
    <lineage>
        <taxon>Eukaryota</taxon>
        <taxon>Rhodophyta</taxon>
        <taxon>Stylonematophyceae</taxon>
        <taxon>Stylonematales</taxon>
        <taxon>Stylonemataceae</taxon>
        <taxon>Rhodosorus</taxon>
    </lineage>
</organism>
<feature type="compositionally biased region" description="Polar residues" evidence="1">
    <location>
        <begin position="287"/>
        <end position="301"/>
    </location>
</feature>
<accession>A0AAV8UHU1</accession>
<feature type="region of interest" description="Disordered" evidence="1">
    <location>
        <begin position="280"/>
        <end position="334"/>
    </location>
</feature>